<comment type="cofactor">
    <cofactor evidence="1 11">
        <name>pyridoxal 5'-phosphate</name>
        <dbReference type="ChEBI" id="CHEBI:597326"/>
    </cofactor>
</comment>
<comment type="catalytic activity">
    <reaction evidence="10">
        <text>L-ornithine + H(+) = putrescine + CO2</text>
        <dbReference type="Rhea" id="RHEA:22964"/>
        <dbReference type="ChEBI" id="CHEBI:15378"/>
        <dbReference type="ChEBI" id="CHEBI:16526"/>
        <dbReference type="ChEBI" id="CHEBI:46911"/>
        <dbReference type="ChEBI" id="CHEBI:326268"/>
        <dbReference type="EC" id="4.1.1.17"/>
    </reaction>
</comment>
<comment type="subunit">
    <text evidence="9">Homodimer. Only the dimer is catalytically active, as the active sites are constructed of residues from both monomers.</text>
</comment>
<dbReference type="InterPro" id="IPR002433">
    <property type="entry name" value="Orn_de-COase"/>
</dbReference>
<dbReference type="PRINTS" id="PR01179">
    <property type="entry name" value="ODADCRBXLASE"/>
</dbReference>
<dbReference type="InterPro" id="IPR022657">
    <property type="entry name" value="De-COase2_CS"/>
</dbReference>
<keyword evidence="4" id="KW-0620">Polyamine biosynthesis</keyword>
<evidence type="ECO:0000256" key="10">
    <source>
        <dbReference type="ARBA" id="ARBA00049127"/>
    </source>
</evidence>
<comment type="pathway">
    <text evidence="6">Amine and polyamine biosynthesis; putrescine biosynthesis via L-ornithine pathway; putrescine from L-ornithine: step 1/1.</text>
</comment>
<dbReference type="InterPro" id="IPR009006">
    <property type="entry name" value="Ala_racemase/Decarboxylase_C"/>
</dbReference>
<dbReference type="STRING" id="7159.Q170L8"/>
<feature type="domain" description="Orn/DAP/Arg decarboxylase 2 N-terminal" evidence="12">
    <location>
        <begin position="37"/>
        <end position="272"/>
    </location>
</feature>
<dbReference type="Pfam" id="PF02784">
    <property type="entry name" value="Orn_Arg_deC_N"/>
    <property type="match status" value="1"/>
</dbReference>
<dbReference type="eggNOG" id="KOG0622">
    <property type="taxonomic scope" value="Eukaryota"/>
</dbReference>
<evidence type="ECO:0000256" key="6">
    <source>
        <dbReference type="ARBA" id="ARBA00034115"/>
    </source>
</evidence>
<evidence type="ECO:0000256" key="3">
    <source>
        <dbReference type="ARBA" id="ARBA00022898"/>
    </source>
</evidence>
<dbReference type="OMA" id="SFDCASQ"/>
<evidence type="ECO:0000313" key="13">
    <source>
        <dbReference type="EMBL" id="EAT40377.1"/>
    </source>
</evidence>
<dbReference type="Proteomes" id="UP000682892">
    <property type="component" value="Unassembled WGS sequence"/>
</dbReference>
<dbReference type="FunFam" id="3.20.20.10:FF:000005">
    <property type="entry name" value="Ornithine decarboxylase"/>
    <property type="match status" value="1"/>
</dbReference>
<dbReference type="PhylomeDB" id="Q170L8"/>
<dbReference type="InterPro" id="IPR000183">
    <property type="entry name" value="Orn/DAP/Arg_de-COase"/>
</dbReference>
<evidence type="ECO:0000256" key="1">
    <source>
        <dbReference type="ARBA" id="ARBA00001933"/>
    </source>
</evidence>
<evidence type="ECO:0000256" key="9">
    <source>
        <dbReference type="ARBA" id="ARBA00046672"/>
    </source>
</evidence>
<accession>Q170L8</accession>
<evidence type="ECO:0000313" key="14">
    <source>
        <dbReference type="Proteomes" id="UP000682892"/>
    </source>
</evidence>
<gene>
    <name evidence="13" type="ORF">AaeL_AAEL007887</name>
</gene>
<evidence type="ECO:0000259" key="12">
    <source>
        <dbReference type="Pfam" id="PF02784"/>
    </source>
</evidence>
<dbReference type="Gene3D" id="3.20.20.10">
    <property type="entry name" value="Alanine racemase"/>
    <property type="match status" value="1"/>
</dbReference>
<dbReference type="EMBL" id="CH477472">
    <property type="protein sequence ID" value="EAT40377.1"/>
    <property type="molecule type" value="Genomic_DNA"/>
</dbReference>
<proteinExistence type="inferred from homology"/>
<dbReference type="PRINTS" id="PR01182">
    <property type="entry name" value="ORNDCRBXLASE"/>
</dbReference>
<dbReference type="GO" id="GO:0004586">
    <property type="term" value="F:ornithine decarboxylase activity"/>
    <property type="evidence" value="ECO:0007669"/>
    <property type="project" value="UniProtKB-EC"/>
</dbReference>
<keyword evidence="5" id="KW-0456">Lyase</keyword>
<dbReference type="VEuPathDB" id="VectorBase:AAEL007878"/>
<dbReference type="EC" id="4.1.1.17" evidence="7"/>
<evidence type="ECO:0000256" key="5">
    <source>
        <dbReference type="ARBA" id="ARBA00023239"/>
    </source>
</evidence>
<evidence type="ECO:0000256" key="7">
    <source>
        <dbReference type="ARBA" id="ARBA00034138"/>
    </source>
</evidence>
<dbReference type="GO" id="GO:0033387">
    <property type="term" value="P:putrescine biosynthetic process from arginine, via ornithine"/>
    <property type="evidence" value="ECO:0007669"/>
    <property type="project" value="TreeGrafter"/>
</dbReference>
<dbReference type="CDD" id="cd00622">
    <property type="entry name" value="PLPDE_III_ODC"/>
    <property type="match status" value="1"/>
</dbReference>
<evidence type="ECO:0000256" key="4">
    <source>
        <dbReference type="ARBA" id="ARBA00023115"/>
    </source>
</evidence>
<dbReference type="GO" id="GO:0005737">
    <property type="term" value="C:cytoplasm"/>
    <property type="evidence" value="ECO:0007669"/>
    <property type="project" value="TreeGrafter"/>
</dbReference>
<dbReference type="SUPFAM" id="SSF51419">
    <property type="entry name" value="PLP-binding barrel"/>
    <property type="match status" value="1"/>
</dbReference>
<dbReference type="HOGENOM" id="CLU_026444_1_1_1"/>
<dbReference type="InterPro" id="IPR022653">
    <property type="entry name" value="De-COase2_pyr-phos_BS"/>
</dbReference>
<comment type="similarity">
    <text evidence="2">Belongs to the Orn/Lys/Arg decarboxylase class-II family.</text>
</comment>
<dbReference type="AlphaFoldDB" id="Q170L8"/>
<sequence length="416" mass="46257">MHNIRYNLVEGEFSLDDAVHSIVARGPQDSPVHILNLDDVVAKHRNWREKLPRVEPFYAVKCNDDPAIIRTLVALGAGFDCASKKEIEMVLKLGGNADKIIYAHTAKSMDSITYAKTCGISMMTFDGEIELDKIKKLHPEASLVLRIRYDSPDAAVSLGKKFGCDPEHEAPHLLKYAKSLGLSVVGISFHVGSGNKNAECFYGAIKTTRTLFNLASELDFDLSLLDIGGGFPGDHDKPIDTFVKAINLALQRYFPIKSGVRVIAEPGTYYVASAVNLVANVQSKRIIRSGPQATISEIMYYLNDGMFGSFDWLNPRCYPPVVIPGNPQIVRSRDQFLTTLWGPTCDSTDLIASGWMMEELQIGDFLVFNDMGAYGSVLSTNFNGFAKPKMMVYVSRTTYDQLKLGRNDRRLKRTCY</sequence>
<evidence type="ECO:0000256" key="11">
    <source>
        <dbReference type="PIRSR" id="PIRSR600183-50"/>
    </source>
</evidence>
<dbReference type="Gene3D" id="2.40.37.10">
    <property type="entry name" value="Lyase, Ornithine Decarboxylase, Chain A, domain 1"/>
    <property type="match status" value="1"/>
</dbReference>
<dbReference type="PANTHER" id="PTHR11482">
    <property type="entry name" value="ARGININE/DIAMINOPIMELATE/ORNITHINE DECARBOXYLASE"/>
    <property type="match status" value="1"/>
</dbReference>
<reference evidence="13" key="2">
    <citation type="journal article" date="2007" name="Science">
        <title>Genome sequence of Aedes aegypti, a major arbovirus vector.</title>
        <authorList>
            <person name="Nene V."/>
            <person name="Wortman J.R."/>
            <person name="Lawson D."/>
            <person name="Haas B."/>
            <person name="Kodira C."/>
            <person name="Tu Z.J."/>
            <person name="Loftus B."/>
            <person name="Xi Z."/>
            <person name="Megy K."/>
            <person name="Grabherr M."/>
            <person name="Ren Q."/>
            <person name="Zdobnov E.M."/>
            <person name="Lobo N.F."/>
            <person name="Campbell K.S."/>
            <person name="Brown S.E."/>
            <person name="Bonaldo M.F."/>
            <person name="Zhu J."/>
            <person name="Sinkins S.P."/>
            <person name="Hogenkamp D.G."/>
            <person name="Amedeo P."/>
            <person name="Arensburger P."/>
            <person name="Atkinson P.W."/>
            <person name="Bidwell S."/>
            <person name="Biedler J."/>
            <person name="Birney E."/>
            <person name="Bruggner R.V."/>
            <person name="Costas J."/>
            <person name="Coy M.R."/>
            <person name="Crabtree J."/>
            <person name="Crawford M."/>
            <person name="Debruyn B."/>
            <person name="Decaprio D."/>
            <person name="Eiglmeier K."/>
            <person name="Eisenstadt E."/>
            <person name="El-Dorry H."/>
            <person name="Gelbart W.M."/>
            <person name="Gomes S.L."/>
            <person name="Hammond M."/>
            <person name="Hannick L.I."/>
            <person name="Hogan J.R."/>
            <person name="Holmes M.H."/>
            <person name="Jaffe D."/>
            <person name="Johnston J.S."/>
            <person name="Kennedy R.C."/>
            <person name="Koo H."/>
            <person name="Kravitz S."/>
            <person name="Kriventseva E.V."/>
            <person name="Kulp D."/>
            <person name="Labutti K."/>
            <person name="Lee E."/>
            <person name="Li S."/>
            <person name="Lovin D.D."/>
            <person name="Mao C."/>
            <person name="Mauceli E."/>
            <person name="Menck C.F."/>
            <person name="Miller J.R."/>
            <person name="Montgomery P."/>
            <person name="Mori A."/>
            <person name="Nascimento A.L."/>
            <person name="Naveira H.F."/>
            <person name="Nusbaum C."/>
            <person name="O'leary S."/>
            <person name="Orvis J."/>
            <person name="Pertea M."/>
            <person name="Quesneville H."/>
            <person name="Reidenbach K.R."/>
            <person name="Rogers Y.H."/>
            <person name="Roth C.W."/>
            <person name="Schneider J.R."/>
            <person name="Schatz M."/>
            <person name="Shumway M."/>
            <person name="Stanke M."/>
            <person name="Stinson E.O."/>
            <person name="Tubio J.M."/>
            <person name="Vanzee J.P."/>
            <person name="Verjovski-Almeida S."/>
            <person name="Werner D."/>
            <person name="White O."/>
            <person name="Wyder S."/>
            <person name="Zeng Q."/>
            <person name="Zhao Q."/>
            <person name="Zhao Y."/>
            <person name="Hill C.A."/>
            <person name="Raikhel A.S."/>
            <person name="Soares M.B."/>
            <person name="Knudson D.L."/>
            <person name="Lee N.H."/>
            <person name="Galagan J."/>
            <person name="Salzberg S.L."/>
            <person name="Paulsen I.T."/>
            <person name="Dimopoulos G."/>
            <person name="Collins F.H."/>
            <person name="Birren B."/>
            <person name="Fraser-Liggett C.M."/>
            <person name="Severson D.W."/>
        </authorList>
    </citation>
    <scope>NUCLEOTIDE SEQUENCE [LARGE SCALE GENOMIC DNA]</scope>
    <source>
        <strain evidence="13">Liverpool</strain>
    </source>
</reference>
<organism evidence="13 14">
    <name type="scientific">Aedes aegypti</name>
    <name type="common">Yellowfever mosquito</name>
    <name type="synonym">Culex aegypti</name>
    <dbReference type="NCBI Taxonomy" id="7159"/>
    <lineage>
        <taxon>Eukaryota</taxon>
        <taxon>Metazoa</taxon>
        <taxon>Ecdysozoa</taxon>
        <taxon>Arthropoda</taxon>
        <taxon>Hexapoda</taxon>
        <taxon>Insecta</taxon>
        <taxon>Pterygota</taxon>
        <taxon>Neoptera</taxon>
        <taxon>Endopterygota</taxon>
        <taxon>Diptera</taxon>
        <taxon>Nematocera</taxon>
        <taxon>Culicoidea</taxon>
        <taxon>Culicidae</taxon>
        <taxon>Culicinae</taxon>
        <taxon>Aedini</taxon>
        <taxon>Aedes</taxon>
        <taxon>Stegomyia</taxon>
    </lineage>
</organism>
<protein>
    <recommendedName>
        <fullName evidence="7">ornithine decarboxylase</fullName>
        <ecNumber evidence="7">4.1.1.17</ecNumber>
    </recommendedName>
</protein>
<reference evidence="13" key="3">
    <citation type="submission" date="2012-09" db="EMBL/GenBank/DDBJ databases">
        <authorList>
            <consortium name="VectorBase"/>
        </authorList>
    </citation>
    <scope>NUCLEOTIDE SEQUENCE</scope>
    <source>
        <strain evidence="13">Liverpool</strain>
    </source>
</reference>
<feature type="modified residue" description="N6-(pyridoxal phosphate)lysine" evidence="11">
    <location>
        <position position="61"/>
    </location>
</feature>
<evidence type="ECO:0000256" key="8">
    <source>
        <dbReference type="ARBA" id="ARBA00037173"/>
    </source>
</evidence>
<dbReference type="PaxDb" id="7159-AAEL007887-PA"/>
<feature type="active site" description="Proton donor" evidence="11">
    <location>
        <position position="345"/>
    </location>
</feature>
<dbReference type="InterPro" id="IPR029066">
    <property type="entry name" value="PLP-binding_barrel"/>
</dbReference>
<dbReference type="PROSITE" id="PS00878">
    <property type="entry name" value="ODR_DC_2_1"/>
    <property type="match status" value="1"/>
</dbReference>
<dbReference type="InterPro" id="IPR022644">
    <property type="entry name" value="De-COase2_N"/>
</dbReference>
<dbReference type="SUPFAM" id="SSF50621">
    <property type="entry name" value="Alanine racemase C-terminal domain-like"/>
    <property type="match status" value="1"/>
</dbReference>
<keyword evidence="3 11" id="KW-0663">Pyridoxal phosphate</keyword>
<dbReference type="PROSITE" id="PS00879">
    <property type="entry name" value="ODR_DC_2_2"/>
    <property type="match status" value="1"/>
</dbReference>
<name>Q170L8_AEDAE</name>
<comment type="function">
    <text evidence="8">Catalyzes the first and rate-limiting step of polyamine biosynthesis that converts ornithine into putrescine, which is the precursor for the polyamines, spermidine and spermine. Polyamines are essential for cell proliferation and are implicated in cellular processes, ranging from DNA replication to apoptosis.</text>
</comment>
<reference evidence="13" key="1">
    <citation type="submission" date="2005-10" db="EMBL/GenBank/DDBJ databases">
        <authorList>
            <person name="Loftus B.J."/>
            <person name="Nene V.M."/>
            <person name="Hannick L.I."/>
            <person name="Bidwell S."/>
            <person name="Haas B."/>
            <person name="Amedeo P."/>
            <person name="Orvis J."/>
            <person name="Wortman J.R."/>
            <person name="White O.R."/>
            <person name="Salzberg S."/>
            <person name="Shumway M."/>
            <person name="Koo H."/>
            <person name="Zhao Y."/>
            <person name="Holmes M."/>
            <person name="Miller J."/>
            <person name="Schatz M."/>
            <person name="Pop M."/>
            <person name="Pai G."/>
            <person name="Utterback T."/>
            <person name="Rogers Y.-H."/>
            <person name="Kravitz S."/>
            <person name="Fraser C.M."/>
        </authorList>
    </citation>
    <scope>NUCLEOTIDE SEQUENCE</scope>
    <source>
        <strain evidence="13">Liverpool</strain>
    </source>
</reference>
<dbReference type="PANTHER" id="PTHR11482:SF6">
    <property type="entry name" value="ORNITHINE DECARBOXYLASE 1-RELATED"/>
    <property type="match status" value="1"/>
</dbReference>
<evidence type="ECO:0000256" key="2">
    <source>
        <dbReference type="ARBA" id="ARBA00008872"/>
    </source>
</evidence>